<evidence type="ECO:0000256" key="2">
    <source>
        <dbReference type="SAM" id="MobiDB-lite"/>
    </source>
</evidence>
<feature type="region of interest" description="Disordered" evidence="2">
    <location>
        <begin position="131"/>
        <end position="164"/>
    </location>
</feature>
<dbReference type="InterPro" id="IPR050769">
    <property type="entry name" value="NAT_camello-type"/>
</dbReference>
<sequence>MTGNNPYGGYDLVIREFDPSDSDGVRRVCFKHFRSLTFPSVFFYLSQHLADMIALLVIGKVFMDFKQLISMLVLFCVYLTGRSIWEVETYIRNCCTDLRNVHELYMISPGYHFWVAELVKRRNSIRKRRSMVLGSGGGSNSRAEGLEQNDNASKGIECEDTPSNRMEGGESILVGCVGLAPYRDDPKIGRLVRLVVGVESRRMRIGTRLLAQMENFAKDYGYKEIHLYTNNLSTSPIKFISQHGYQLVQVISRGLMRGDLLLWRKSFEKSSSDNSYLNNERNSIGERVILD</sequence>
<evidence type="ECO:0000259" key="4">
    <source>
        <dbReference type="PROSITE" id="PS51186"/>
    </source>
</evidence>
<evidence type="ECO:0000256" key="1">
    <source>
        <dbReference type="ARBA" id="ARBA00022679"/>
    </source>
</evidence>
<feature type="domain" description="N-acetyltransferase" evidence="4">
    <location>
        <begin position="173"/>
        <end position="268"/>
    </location>
</feature>
<protein>
    <recommendedName>
        <fullName evidence="4">N-acetyltransferase domain-containing protein</fullName>
    </recommendedName>
</protein>
<dbReference type="VEuPathDB" id="CryptoDB:CHUDEA3_1900"/>
<gene>
    <name evidence="5" type="ORF">CHUDEA3_1900</name>
</gene>
<organism evidence="5">
    <name type="scientific">Cryptosporidium hominis</name>
    <dbReference type="NCBI Taxonomy" id="237895"/>
    <lineage>
        <taxon>Eukaryota</taxon>
        <taxon>Sar</taxon>
        <taxon>Alveolata</taxon>
        <taxon>Apicomplexa</taxon>
        <taxon>Conoidasida</taxon>
        <taxon>Coccidia</taxon>
        <taxon>Eucoccidiorida</taxon>
        <taxon>Eimeriorina</taxon>
        <taxon>Cryptosporidiidae</taxon>
        <taxon>Cryptosporidium</taxon>
    </lineage>
</organism>
<dbReference type="GO" id="GO:0008080">
    <property type="term" value="F:N-acetyltransferase activity"/>
    <property type="evidence" value="ECO:0007669"/>
    <property type="project" value="InterPro"/>
</dbReference>
<evidence type="ECO:0000256" key="3">
    <source>
        <dbReference type="SAM" id="Phobius"/>
    </source>
</evidence>
<dbReference type="SUPFAM" id="SSF55729">
    <property type="entry name" value="Acyl-CoA N-acyltransferases (Nat)"/>
    <property type="match status" value="1"/>
</dbReference>
<dbReference type="InterPro" id="IPR016181">
    <property type="entry name" value="Acyl_CoA_acyltransferase"/>
</dbReference>
<name>A0A0S4TDN1_CRYHO</name>
<dbReference type="VEuPathDB" id="CryptoDB:ChTU502y2012_414g0140"/>
<dbReference type="OrthoDB" id="41532at2759"/>
<dbReference type="Gene3D" id="3.40.630.30">
    <property type="match status" value="1"/>
</dbReference>
<dbReference type="PROSITE" id="PS51186">
    <property type="entry name" value="GNAT"/>
    <property type="match status" value="1"/>
</dbReference>
<dbReference type="EMBL" id="LN877949">
    <property type="protein sequence ID" value="CUV05060.1"/>
    <property type="molecule type" value="Genomic_DNA"/>
</dbReference>
<evidence type="ECO:0000313" key="5">
    <source>
        <dbReference type="EMBL" id="CUV05060.1"/>
    </source>
</evidence>
<dbReference type="VEuPathDB" id="CryptoDB:GY17_00002712"/>
<dbReference type="Pfam" id="PF00583">
    <property type="entry name" value="Acetyltransf_1"/>
    <property type="match status" value="1"/>
</dbReference>
<dbReference type="InterPro" id="IPR000182">
    <property type="entry name" value="GNAT_dom"/>
</dbReference>
<feature type="transmembrane region" description="Helical" evidence="3">
    <location>
        <begin position="41"/>
        <end position="61"/>
    </location>
</feature>
<dbReference type="Proteomes" id="UP000199752">
    <property type="component" value="Chromosome 3"/>
</dbReference>
<keyword evidence="3" id="KW-0812">Transmembrane</keyword>
<dbReference type="PANTHER" id="PTHR13947:SF37">
    <property type="entry name" value="LD18367P"/>
    <property type="match status" value="1"/>
</dbReference>
<dbReference type="CDD" id="cd04301">
    <property type="entry name" value="NAT_SF"/>
    <property type="match status" value="1"/>
</dbReference>
<accession>A0A0S4TDN1</accession>
<dbReference type="VEuPathDB" id="CryptoDB:Chro.30224"/>
<reference evidence="5" key="1">
    <citation type="submission" date="2015-08" db="EMBL/GenBank/DDBJ databases">
        <authorList>
            <person name="Babu N.S."/>
            <person name="Beckwith C.J."/>
            <person name="Beseler K.G."/>
            <person name="Brison A."/>
            <person name="Carone J.V."/>
            <person name="Caskin T.P."/>
            <person name="Diamond M."/>
            <person name="Durham M.E."/>
            <person name="Foxe J.M."/>
            <person name="Go M."/>
            <person name="Henderson B.A."/>
            <person name="Jones I.B."/>
            <person name="McGettigan J.A."/>
            <person name="Micheletti S.J."/>
            <person name="Nasrallah M.E."/>
            <person name="Ortiz D."/>
            <person name="Piller C.R."/>
            <person name="Privatt S.R."/>
            <person name="Schneider S.L."/>
            <person name="Sharp S."/>
            <person name="Smith T.C."/>
            <person name="Stanton J.D."/>
            <person name="Ullery H.E."/>
            <person name="Wilson R.J."/>
            <person name="Serrano M.G."/>
            <person name="Buck G."/>
            <person name="Lee V."/>
            <person name="Wang Y."/>
            <person name="Carvalho R."/>
            <person name="Voegtly L."/>
            <person name="Shi R."/>
            <person name="Duckworth R."/>
            <person name="Johnson A."/>
            <person name="Loviza R."/>
            <person name="Walstead R."/>
            <person name="Shah Z."/>
            <person name="Kiflezghi M."/>
            <person name="Wade K."/>
            <person name="Ball S.L."/>
            <person name="Bradley K.W."/>
            <person name="Asai D.J."/>
            <person name="Bowman C.A."/>
            <person name="Russell D.A."/>
            <person name="Pope W.H."/>
            <person name="Jacobs-Sera D."/>
            <person name="Hendrix R.W."/>
            <person name="Hatfull G.F."/>
        </authorList>
    </citation>
    <scope>NUCLEOTIDE SEQUENCE [LARGE SCALE GENOMIC DNA]</scope>
</reference>
<proteinExistence type="predicted"/>
<keyword evidence="3" id="KW-1133">Transmembrane helix</keyword>
<keyword evidence="1" id="KW-0808">Transferase</keyword>
<feature type="transmembrane region" description="Helical" evidence="3">
    <location>
        <begin position="68"/>
        <end position="85"/>
    </location>
</feature>
<keyword evidence="3" id="KW-0472">Membrane</keyword>
<dbReference type="AlphaFoldDB" id="A0A0S4TDN1"/>
<dbReference type="PANTHER" id="PTHR13947">
    <property type="entry name" value="GNAT FAMILY N-ACETYLTRANSFERASE"/>
    <property type="match status" value="1"/>
</dbReference>